<keyword evidence="2" id="KW-1185">Reference proteome</keyword>
<comment type="caution">
    <text evidence="1">The sequence shown here is derived from an EMBL/GenBank/DDBJ whole genome shotgun (WGS) entry which is preliminary data.</text>
</comment>
<evidence type="ECO:0000313" key="2">
    <source>
        <dbReference type="Proteomes" id="UP001187531"/>
    </source>
</evidence>
<dbReference type="EMBL" id="JAVRJZ010000007">
    <property type="protein sequence ID" value="KAK2720285.1"/>
    <property type="molecule type" value="Genomic_DNA"/>
</dbReference>
<proteinExistence type="predicted"/>
<gene>
    <name evidence="1" type="ORF">QYM36_004235</name>
</gene>
<evidence type="ECO:0000313" key="1">
    <source>
        <dbReference type="EMBL" id="KAK2720285.1"/>
    </source>
</evidence>
<dbReference type="Proteomes" id="UP001187531">
    <property type="component" value="Unassembled WGS sequence"/>
</dbReference>
<dbReference type="PANTHER" id="PTHR45749:SF35">
    <property type="entry name" value="AC-LIKE TRANSPOSASE-RELATED"/>
    <property type="match status" value="1"/>
</dbReference>
<organism evidence="1 2">
    <name type="scientific">Artemia franciscana</name>
    <name type="common">Brine shrimp</name>
    <name type="synonym">Artemia sanfranciscana</name>
    <dbReference type="NCBI Taxonomy" id="6661"/>
    <lineage>
        <taxon>Eukaryota</taxon>
        <taxon>Metazoa</taxon>
        <taxon>Ecdysozoa</taxon>
        <taxon>Arthropoda</taxon>
        <taxon>Crustacea</taxon>
        <taxon>Branchiopoda</taxon>
        <taxon>Anostraca</taxon>
        <taxon>Artemiidae</taxon>
        <taxon>Artemia</taxon>
    </lineage>
</organism>
<accession>A0AA88LG31</accession>
<reference evidence="1" key="1">
    <citation type="submission" date="2023-07" db="EMBL/GenBank/DDBJ databases">
        <title>Chromosome-level genome assembly of Artemia franciscana.</title>
        <authorList>
            <person name="Jo E."/>
        </authorList>
    </citation>
    <scope>NUCLEOTIDE SEQUENCE</scope>
    <source>
        <tissue evidence="1">Whole body</tissue>
    </source>
</reference>
<name>A0AA88LG31_ARTSF</name>
<protein>
    <recommendedName>
        <fullName evidence="3">DUF4371 domain-containing protein</fullName>
    </recommendedName>
</protein>
<evidence type="ECO:0008006" key="3">
    <source>
        <dbReference type="Google" id="ProtNLM"/>
    </source>
</evidence>
<sequence>MDVTGVEQLSLNVRYFESTTKCIRVNFLGFAPSNGPNVQNITSTIKEKVFEWGLDLSDAVGQGYDGCSTMAGRISGVHKKFLMNFPWPGISTVPAIT</sequence>
<dbReference type="PANTHER" id="PTHR45749">
    <property type="match status" value="1"/>
</dbReference>
<dbReference type="AlphaFoldDB" id="A0AA88LG31"/>